<proteinExistence type="predicted"/>
<accession>A0AA86QIT3</accession>
<dbReference type="Proteomes" id="UP001642409">
    <property type="component" value="Unassembled WGS sequence"/>
</dbReference>
<keyword evidence="1" id="KW-1133">Transmembrane helix</keyword>
<keyword evidence="4" id="KW-1185">Reference proteome</keyword>
<evidence type="ECO:0000313" key="4">
    <source>
        <dbReference type="Proteomes" id="UP001642409"/>
    </source>
</evidence>
<dbReference type="EMBL" id="CAXDID020000687">
    <property type="protein sequence ID" value="CAL6110357.1"/>
    <property type="molecule type" value="Genomic_DNA"/>
</dbReference>
<sequence>MIQIVNILSTLNLDWSVDSRIWNDVVLVSEQYDYANQITTPNVQADVVTVKSLQLYSIQDGNCIYTSMLQVGTNFFKNVLIFLDVDLQVSPKCKNAEISFANSVTGTFTNVSLTGSIRITSTTAVNLNISKFVGHIFNNFVASNCFSNVTFTVNGTAQSTSSGSVTLFETSFDANSITLLASGSTCTLDTKSVTSCSGTYTYKVNQAASAHPGIIKEYYEARFQLLEWKQMRSKYFYLDFDVAGAFTPDVRLSAQRAYYSPGTTQIAVFMSDGSILECSQLYDPVSKSCVPTCSGKLFEKFCQGSCPTGSYSSSDSQVCYVMCPTTLGYSLSGTVCTKCSNFAVDLGGCVASCPSTSPVVNGSGCFPRTMVQNTFTEDSCASVCDPGQLMDSTCKAACSDGQIAKSSLRTCVACSSEYNGGQFWKRNGAVCATSCDYLNGTYCEDLGTSKCEYYYLDGSQKKCVHSCPVGYPYLQETEKRCYDVCPNTYLVDTPNKKCVTSCPSNYYYYSNPTRFCLDVCDSTNFTAIESDKHVSNLRCESNCSRFDSKPFSNAHTCVPDCKSTSNKFIDVNGLDCVNTCAFYHYETGTGVFTCLADCNSKYNGFDNTYSTTVKRCENSCSEFSTTKFTKDDLCQDQCDGAKPYFITGNDCVAQCYGQASLKFLNEGSNACVSTCASGSYYRVNADQFLFCTPAACAASNFTGVDSYHGTYTRCENSCALFDTLKFTDDKLCMSSCPASKPYYDGSKNCSATCTMFVETNGQCVAHCSSGIYSIVSSIKTCQVANCAGNFVINTSDSNSKQCVAQCYDQPTFKFVNAATQECVSTCAFYERNPSTGVLTCVADCNSKFNGFDNTYSTTVKRCETACSEFSTTKFTKDDLCQDQCDGAKPYFITGNDCVAQCYGQASLKFLNEGSNACVSTCAFGSYYRVNADQFLFCTPAACAASNFTGVDSYHGTYTRCENSCALFDTLKFTDDKLCMSSCPASKPYYDGSKNCSATCTMFVETNGQCVAHCSSGIYSIVSSIKTCQVANCAGNFVINASDSNSKQCVTQCYDQPTFKFVNAATKECVSTCAFYERNPSTGVLTCVADCNSKVNAFDTTYSGSVKRCEASCALFSITLYKDNDICVAKCQLPNQFQDGSECKSSCSSGFYWQDQTKYTICLPTCGPTNVSANDGLVGTRCETTCSDFTVNKVQVGQTCTSDCQDYIENGVCVPTCLLYQLNFCVDKCSAGFKQYGNVCSDCVLDANGVCSEILTAEQGAVKSSLSTSGLIIIGIICALLVIVLLMFIKLRPKKDKMKITIESGPGNFFANEIKKTFELRGKGEGDAEEEVEDVFSRHLRERIVIKL</sequence>
<keyword evidence="1" id="KW-0812">Transmembrane</keyword>
<feature type="transmembrane region" description="Helical" evidence="1">
    <location>
        <begin position="1269"/>
        <end position="1288"/>
    </location>
</feature>
<evidence type="ECO:0000313" key="3">
    <source>
        <dbReference type="EMBL" id="CAL6110357.1"/>
    </source>
</evidence>
<gene>
    <name evidence="2" type="ORF">HINF_LOCUS44697</name>
    <name evidence="3" type="ORF">HINF_LOCUS75880</name>
</gene>
<evidence type="ECO:0000313" key="2">
    <source>
        <dbReference type="EMBL" id="CAI9957052.1"/>
    </source>
</evidence>
<reference evidence="3 4" key="2">
    <citation type="submission" date="2024-07" db="EMBL/GenBank/DDBJ databases">
        <authorList>
            <person name="Akdeniz Z."/>
        </authorList>
    </citation>
    <scope>NUCLEOTIDE SEQUENCE [LARGE SCALE GENOMIC DNA]</scope>
</reference>
<keyword evidence="1" id="KW-0472">Membrane</keyword>
<evidence type="ECO:0000256" key="1">
    <source>
        <dbReference type="SAM" id="Phobius"/>
    </source>
</evidence>
<organism evidence="2">
    <name type="scientific">Hexamita inflata</name>
    <dbReference type="NCBI Taxonomy" id="28002"/>
    <lineage>
        <taxon>Eukaryota</taxon>
        <taxon>Metamonada</taxon>
        <taxon>Diplomonadida</taxon>
        <taxon>Hexamitidae</taxon>
        <taxon>Hexamitinae</taxon>
        <taxon>Hexamita</taxon>
    </lineage>
</organism>
<comment type="caution">
    <text evidence="2">The sequence shown here is derived from an EMBL/GenBank/DDBJ whole genome shotgun (WGS) entry which is preliminary data.</text>
</comment>
<dbReference type="InterPro" id="IPR009030">
    <property type="entry name" value="Growth_fac_rcpt_cys_sf"/>
</dbReference>
<name>A0AA86QIT3_9EUKA</name>
<protein>
    <submittedName>
        <fullName evidence="2">Uncharacterized protein</fullName>
    </submittedName>
</protein>
<dbReference type="SUPFAM" id="SSF57184">
    <property type="entry name" value="Growth factor receptor domain"/>
    <property type="match status" value="1"/>
</dbReference>
<dbReference type="EMBL" id="CATOUU010000882">
    <property type="protein sequence ID" value="CAI9957052.1"/>
    <property type="molecule type" value="Genomic_DNA"/>
</dbReference>
<reference evidence="2" key="1">
    <citation type="submission" date="2023-06" db="EMBL/GenBank/DDBJ databases">
        <authorList>
            <person name="Kurt Z."/>
        </authorList>
    </citation>
    <scope>NUCLEOTIDE SEQUENCE</scope>
</reference>